<dbReference type="AlphaFoldDB" id="A0A0K8ME12"/>
<dbReference type="InterPro" id="IPR018642">
    <property type="entry name" value="DUF2066"/>
</dbReference>
<name>A0A0K8ME12_9PROT</name>
<evidence type="ECO:0000313" key="3">
    <source>
        <dbReference type="Proteomes" id="UP000036771"/>
    </source>
</evidence>
<reference evidence="2 3" key="1">
    <citation type="submission" date="2015-03" db="EMBL/GenBank/DDBJ databases">
        <title>Caedibacter varicaedens, whole genome shotgun sequence.</title>
        <authorList>
            <person name="Suzuki H."/>
            <person name="Dapper A.L."/>
            <person name="Gibson A.K."/>
            <person name="Jackson C."/>
            <person name="Lee H."/>
            <person name="Pejaver V.R."/>
            <person name="Doak T."/>
            <person name="Lynch M."/>
        </authorList>
    </citation>
    <scope>NUCLEOTIDE SEQUENCE [LARGE SCALE GENOMIC DNA]</scope>
</reference>
<dbReference type="STRING" id="1629334.Cva_01449"/>
<accession>A0A0K8ME12</accession>
<comment type="caution">
    <text evidence="2">The sequence shown here is derived from an EMBL/GenBank/DDBJ whole genome shotgun (WGS) entry which is preliminary data.</text>
</comment>
<gene>
    <name evidence="2" type="ORF">Cva_01449</name>
</gene>
<dbReference type="EMBL" id="BBVC01000091">
    <property type="protein sequence ID" value="GAO98780.1"/>
    <property type="molecule type" value="Genomic_DNA"/>
</dbReference>
<dbReference type="Proteomes" id="UP000036771">
    <property type="component" value="Unassembled WGS sequence"/>
</dbReference>
<feature type="region of interest" description="Disordered" evidence="1">
    <location>
        <begin position="358"/>
        <end position="378"/>
    </location>
</feature>
<organism evidence="2 3">
    <name type="scientific">Caedimonas varicaedens</name>
    <dbReference type="NCBI Taxonomy" id="1629334"/>
    <lineage>
        <taxon>Bacteria</taxon>
        <taxon>Pseudomonadati</taxon>
        <taxon>Pseudomonadota</taxon>
        <taxon>Alphaproteobacteria</taxon>
        <taxon>Holosporales</taxon>
        <taxon>Caedimonadaceae</taxon>
        <taxon>Caedimonas</taxon>
    </lineage>
</organism>
<keyword evidence="3" id="KW-1185">Reference proteome</keyword>
<dbReference type="Pfam" id="PF09839">
    <property type="entry name" value="DUF2066"/>
    <property type="match status" value="1"/>
</dbReference>
<evidence type="ECO:0000313" key="2">
    <source>
        <dbReference type="EMBL" id="GAO98780.1"/>
    </source>
</evidence>
<protein>
    <recommendedName>
        <fullName evidence="4">DUF2066 domain-containing protein</fullName>
    </recommendedName>
</protein>
<proteinExistence type="predicted"/>
<dbReference type="OrthoDB" id="7928976at2"/>
<sequence length="378" mass="43469">MQFYNRILFLLIWASFLISPGYADDRFTVQNIHVDVTDSSATEARLKAIAQGQREAFKILMERILTPEDVASLPDVTDAQLDTFLQDFEVQNEKNSAVRYIGALTLRFNPSRVQDFLAHRNKSLRPAEKNATIVVIPVYEEGHGSQLWEEKNPWREAWNEYAGLDPRYVLPMGDLDDRSELSLQHVLKGEKKNIARLMQRYHAGQILVAVLKHDFPFILSVYIYNQEGLSYMEESIPLLGEETLTLAMTHKAIEKTLEIGKKLDAEDNNPLIAAHTIDYRILFDNHKEWLDIQNKLSRLRAIRRVDIASLKRRQALGALEYVGQQEAMENTLKAEGFDISPDPQMPQRRLIKGYKMLKNEKNSSAPDTVLSPREEDME</sequence>
<evidence type="ECO:0000256" key="1">
    <source>
        <dbReference type="SAM" id="MobiDB-lite"/>
    </source>
</evidence>
<evidence type="ECO:0008006" key="4">
    <source>
        <dbReference type="Google" id="ProtNLM"/>
    </source>
</evidence>